<protein>
    <submittedName>
        <fullName evidence="3">DUF5716 family protein</fullName>
    </submittedName>
</protein>
<accession>A0ABT2T3C7</accession>
<evidence type="ECO:0000313" key="3">
    <source>
        <dbReference type="EMBL" id="MCU6744531.1"/>
    </source>
</evidence>
<dbReference type="Pfam" id="PF18980">
    <property type="entry name" value="DUF5716_C"/>
    <property type="match status" value="1"/>
</dbReference>
<evidence type="ECO:0000259" key="2">
    <source>
        <dbReference type="Pfam" id="PF18980"/>
    </source>
</evidence>
<dbReference type="RefSeq" id="WP_262574611.1">
    <property type="nucleotide sequence ID" value="NZ_JAOQKJ010000006.1"/>
</dbReference>
<feature type="coiled-coil region" evidence="1">
    <location>
        <begin position="233"/>
        <end position="260"/>
    </location>
</feature>
<sequence>MFAGVKEQTEKKNGKKIAVGYDLGSVASQISYCTLEEQRVETVSSVAGTEQYNIPTVLCKRRGVNQWFYGKEALKYEREEDGILVGDLVELAKRGEEVVVETESYDPAALLTLYVKRSLSLLSLHVSLSQIEVMMFTVEELTPEMVDVLSKVVAGLSLQTKKVLFQSRAESFYYYMLYQPKELWQNQVMIFDYSREMKSICLECNPMTTPQVVLINSNIYPDMERVTFVRGESPEAEEEREQQEKELDEKFLQIVEAEMEGSIFSTVYLLGDGFKEGWARESLRYLCRNRRVFQGNNLYSKGACYGAIERVSPSGEGKKYVYLGADKLKSNVGMKVERRGEDSYFAILDAGQNWYEAAADFEVILRKGNSLFFHITPLTGENITDKKIELEGLPERPPCTTRLKIHVEMESVNQVTATIEDMGFGEFFPSSGKGWRKTITV</sequence>
<feature type="domain" description="DUF5716" evidence="2">
    <location>
        <begin position="134"/>
        <end position="441"/>
    </location>
</feature>
<reference evidence="3 4" key="1">
    <citation type="journal article" date="2021" name="ISME Commun">
        <title>Automated analysis of genomic sequences facilitates high-throughput and comprehensive description of bacteria.</title>
        <authorList>
            <person name="Hitch T.C.A."/>
        </authorList>
    </citation>
    <scope>NUCLEOTIDE SEQUENCE [LARGE SCALE GENOMIC DNA]</scope>
    <source>
        <strain evidence="3 4">Sanger_18</strain>
    </source>
</reference>
<keyword evidence="1" id="KW-0175">Coiled coil</keyword>
<evidence type="ECO:0000256" key="1">
    <source>
        <dbReference type="SAM" id="Coils"/>
    </source>
</evidence>
<dbReference type="EMBL" id="JAOQKJ010000006">
    <property type="protein sequence ID" value="MCU6744531.1"/>
    <property type="molecule type" value="Genomic_DNA"/>
</dbReference>
<name>A0ABT2T3C7_9FIRM</name>
<dbReference type="Proteomes" id="UP001652432">
    <property type="component" value="Unassembled WGS sequence"/>
</dbReference>
<comment type="caution">
    <text evidence="3">The sequence shown here is derived from an EMBL/GenBank/DDBJ whole genome shotgun (WGS) entry which is preliminary data.</text>
</comment>
<proteinExistence type="predicted"/>
<keyword evidence="4" id="KW-1185">Reference proteome</keyword>
<gene>
    <name evidence="3" type="ORF">OCV77_08485</name>
</gene>
<dbReference type="InterPro" id="IPR043770">
    <property type="entry name" value="DUF5716_C"/>
</dbReference>
<organism evidence="3 4">
    <name type="scientific">Suilimivivens aceti</name>
    <dbReference type="NCBI Taxonomy" id="2981774"/>
    <lineage>
        <taxon>Bacteria</taxon>
        <taxon>Bacillati</taxon>
        <taxon>Bacillota</taxon>
        <taxon>Clostridia</taxon>
        <taxon>Lachnospirales</taxon>
        <taxon>Lachnospiraceae</taxon>
        <taxon>Suilimivivens</taxon>
    </lineage>
</organism>
<evidence type="ECO:0000313" key="4">
    <source>
        <dbReference type="Proteomes" id="UP001652432"/>
    </source>
</evidence>